<feature type="compositionally biased region" description="Polar residues" evidence="1">
    <location>
        <begin position="24"/>
        <end position="34"/>
    </location>
</feature>
<reference evidence="3 4" key="1">
    <citation type="submission" date="2018-08" db="EMBL/GenBank/DDBJ databases">
        <title>A genome reference for cultivated species of the human gut microbiota.</title>
        <authorList>
            <person name="Zou Y."/>
            <person name="Xue W."/>
            <person name="Luo G."/>
        </authorList>
    </citation>
    <scope>NUCLEOTIDE SEQUENCE [LARGE SCALE GENOMIC DNA]</scope>
    <source>
        <strain evidence="3 4">TM09-19AC</strain>
    </source>
</reference>
<name>A0A3E4F7Y6_9FIRM</name>
<proteinExistence type="predicted"/>
<sequence>MKKIKLVGVTLALFCTLSMAACGSTQTGQENQSEPPAYSQGEMPGGNKDADAEKGKEELPGNLDDIEAEAILGGSVAEFQDGSFQVVPMEADAQTTKLAASGMESTLESITVSYGDDCTFHIANINSATGAVEFEAATSSDVKKSTSVYIYGETQDDGTIHAAKVLLPRYK</sequence>
<feature type="region of interest" description="Disordered" evidence="1">
    <location>
        <begin position="24"/>
        <end position="58"/>
    </location>
</feature>
<feature type="signal peptide" evidence="2">
    <location>
        <begin position="1"/>
        <end position="20"/>
    </location>
</feature>
<protein>
    <recommendedName>
        <fullName evidence="5">Lipoprotein</fullName>
    </recommendedName>
</protein>
<evidence type="ECO:0000256" key="1">
    <source>
        <dbReference type="SAM" id="MobiDB-lite"/>
    </source>
</evidence>
<dbReference type="Proteomes" id="UP000260664">
    <property type="component" value="Unassembled WGS sequence"/>
</dbReference>
<dbReference type="AlphaFoldDB" id="A0A3E4F7Y6"/>
<gene>
    <name evidence="3" type="ORF">DXD84_04825</name>
</gene>
<evidence type="ECO:0000313" key="3">
    <source>
        <dbReference type="EMBL" id="RGI85402.1"/>
    </source>
</evidence>
<evidence type="ECO:0008006" key="5">
    <source>
        <dbReference type="Google" id="ProtNLM"/>
    </source>
</evidence>
<dbReference type="PROSITE" id="PS51257">
    <property type="entry name" value="PROKAR_LIPOPROTEIN"/>
    <property type="match status" value="1"/>
</dbReference>
<feature type="compositionally biased region" description="Basic and acidic residues" evidence="1">
    <location>
        <begin position="48"/>
        <end position="58"/>
    </location>
</feature>
<organism evidence="3 4">
    <name type="scientific">Dorea formicigenerans</name>
    <dbReference type="NCBI Taxonomy" id="39486"/>
    <lineage>
        <taxon>Bacteria</taxon>
        <taxon>Bacillati</taxon>
        <taxon>Bacillota</taxon>
        <taxon>Clostridia</taxon>
        <taxon>Lachnospirales</taxon>
        <taxon>Lachnospiraceae</taxon>
        <taxon>Dorea</taxon>
    </lineage>
</organism>
<feature type="chain" id="PRO_5017626431" description="Lipoprotein" evidence="2">
    <location>
        <begin position="21"/>
        <end position="171"/>
    </location>
</feature>
<evidence type="ECO:0000313" key="4">
    <source>
        <dbReference type="Proteomes" id="UP000260664"/>
    </source>
</evidence>
<dbReference type="RefSeq" id="WP_117494637.1">
    <property type="nucleotide sequence ID" value="NZ_QSOI01000004.1"/>
</dbReference>
<evidence type="ECO:0000256" key="2">
    <source>
        <dbReference type="SAM" id="SignalP"/>
    </source>
</evidence>
<comment type="caution">
    <text evidence="3">The sequence shown here is derived from an EMBL/GenBank/DDBJ whole genome shotgun (WGS) entry which is preliminary data.</text>
</comment>
<keyword evidence="2" id="KW-0732">Signal</keyword>
<dbReference type="EMBL" id="QSOI01000004">
    <property type="protein sequence ID" value="RGI85402.1"/>
    <property type="molecule type" value="Genomic_DNA"/>
</dbReference>
<accession>A0A3E4F7Y6</accession>